<comment type="caution">
    <text evidence="1">The sequence shown here is derived from an EMBL/GenBank/DDBJ whole genome shotgun (WGS) entry which is preliminary data.</text>
</comment>
<proteinExistence type="predicted"/>
<evidence type="ECO:0000313" key="2">
    <source>
        <dbReference type="Proteomes" id="UP000239480"/>
    </source>
</evidence>
<name>A0A2T0RL79_9RHOB</name>
<keyword evidence="2" id="KW-1185">Reference proteome</keyword>
<dbReference type="Proteomes" id="UP000239480">
    <property type="component" value="Unassembled WGS sequence"/>
</dbReference>
<dbReference type="AlphaFoldDB" id="A0A2T0RL79"/>
<gene>
    <name evidence="1" type="ORF">CLV78_108152</name>
</gene>
<protein>
    <submittedName>
        <fullName evidence="1">Uncharacterized protein</fullName>
    </submittedName>
</protein>
<organism evidence="1 2">
    <name type="scientific">Aliiruegeria haliotis</name>
    <dbReference type="NCBI Taxonomy" id="1280846"/>
    <lineage>
        <taxon>Bacteria</taxon>
        <taxon>Pseudomonadati</taxon>
        <taxon>Pseudomonadota</taxon>
        <taxon>Alphaproteobacteria</taxon>
        <taxon>Rhodobacterales</taxon>
        <taxon>Roseobacteraceae</taxon>
        <taxon>Aliiruegeria</taxon>
    </lineage>
</organism>
<accession>A0A2T0RL79</accession>
<evidence type="ECO:0000313" key="1">
    <source>
        <dbReference type="EMBL" id="PRY21880.1"/>
    </source>
</evidence>
<reference evidence="1 2" key="1">
    <citation type="submission" date="2018-03" db="EMBL/GenBank/DDBJ databases">
        <title>Genomic Encyclopedia of Archaeal and Bacterial Type Strains, Phase II (KMG-II): from individual species to whole genera.</title>
        <authorList>
            <person name="Goeker M."/>
        </authorList>
    </citation>
    <scope>NUCLEOTIDE SEQUENCE [LARGE SCALE GENOMIC DNA]</scope>
    <source>
        <strain evidence="1 2">DSM 29328</strain>
    </source>
</reference>
<sequence>MEHPQTSLSSKLRFDCRGADGRKWRVRRKIHLGIDEETLGVRAVEVTGSSVGLPSWFGSKPLLDRGFIA</sequence>
<dbReference type="EMBL" id="PVTD01000008">
    <property type="protein sequence ID" value="PRY21880.1"/>
    <property type="molecule type" value="Genomic_DNA"/>
</dbReference>